<keyword evidence="3" id="KW-1185">Reference proteome</keyword>
<dbReference type="EMBL" id="JAJADR010000004">
    <property type="protein sequence ID" value="MCB2409260.1"/>
    <property type="molecule type" value="Genomic_DNA"/>
</dbReference>
<protein>
    <submittedName>
        <fullName evidence="2">Uncharacterized protein</fullName>
    </submittedName>
</protein>
<organism evidence="2 3">
    <name type="scientific">Hymenobacter lucidus</name>
    <dbReference type="NCBI Taxonomy" id="2880930"/>
    <lineage>
        <taxon>Bacteria</taxon>
        <taxon>Pseudomonadati</taxon>
        <taxon>Bacteroidota</taxon>
        <taxon>Cytophagia</taxon>
        <taxon>Cytophagales</taxon>
        <taxon>Hymenobacteraceae</taxon>
        <taxon>Hymenobacter</taxon>
    </lineage>
</organism>
<evidence type="ECO:0000256" key="1">
    <source>
        <dbReference type="SAM" id="MobiDB-lite"/>
    </source>
</evidence>
<name>A0ABS8ASR6_9BACT</name>
<dbReference type="RefSeq" id="WP_226176841.1">
    <property type="nucleotide sequence ID" value="NZ_JAJADR010000004.1"/>
</dbReference>
<evidence type="ECO:0000313" key="3">
    <source>
        <dbReference type="Proteomes" id="UP001165296"/>
    </source>
</evidence>
<comment type="caution">
    <text evidence="2">The sequence shown here is derived from an EMBL/GenBank/DDBJ whole genome shotgun (WGS) entry which is preliminary data.</text>
</comment>
<dbReference type="Proteomes" id="UP001165296">
    <property type="component" value="Unassembled WGS sequence"/>
</dbReference>
<accession>A0ABS8ASR6</accession>
<reference evidence="2" key="1">
    <citation type="submission" date="2021-10" db="EMBL/GenBank/DDBJ databases">
        <authorList>
            <person name="Dean J.D."/>
            <person name="Kim M.K."/>
            <person name="Newey C.N."/>
            <person name="Stoker T.S."/>
            <person name="Thompson D.W."/>
            <person name="Grose J.H."/>
        </authorList>
    </citation>
    <scope>NUCLEOTIDE SEQUENCE</scope>
    <source>
        <strain evidence="2">BT178</strain>
    </source>
</reference>
<proteinExistence type="predicted"/>
<feature type="region of interest" description="Disordered" evidence="1">
    <location>
        <begin position="28"/>
        <end position="48"/>
    </location>
</feature>
<evidence type="ECO:0000313" key="2">
    <source>
        <dbReference type="EMBL" id="MCB2409260.1"/>
    </source>
</evidence>
<gene>
    <name evidence="2" type="ORF">LGH74_14810</name>
</gene>
<sequence>MQYLYPSFFSSYYLSALSDYSIHGTAQPALSETPDLGTDKALPASPDHPDLEAAAASAAVFAVGEYLVGDAEDTLLNGHPDIRY</sequence>